<dbReference type="Gene3D" id="2.40.70.10">
    <property type="entry name" value="Acid Proteases"/>
    <property type="match status" value="1"/>
</dbReference>
<evidence type="ECO:0000313" key="1">
    <source>
        <dbReference type="EMBL" id="CAF3381783.1"/>
    </source>
</evidence>
<sequence length="119" mass="13372">MSTGRTDQSCSYVNKSVQCSAQTHSIQILQTDPLMISGKIAKQPTKMLIDSGASLTLINSSLFNRLPYHIRQRVEYQTGNLQLHLARDVPRPRQNRESRSRWSRSRSVSVSVVSVSVTV</sequence>
<evidence type="ECO:0000313" key="3">
    <source>
        <dbReference type="EMBL" id="CAF4264856.1"/>
    </source>
</evidence>
<keyword evidence="6" id="KW-1185">Reference proteome</keyword>
<dbReference type="OrthoDB" id="10056424at2759"/>
<evidence type="ECO:0000313" key="5">
    <source>
        <dbReference type="Proteomes" id="UP000663872"/>
    </source>
</evidence>
<dbReference type="EMBL" id="CAJOBR010001362">
    <property type="protein sequence ID" value="CAF4601861.1"/>
    <property type="molecule type" value="Genomic_DNA"/>
</dbReference>
<gene>
    <name evidence="2" type="ORF">GRG538_LOCUS21228</name>
    <name evidence="4" type="ORF">QYT958_LOCUS11605</name>
    <name evidence="1" type="ORF">TIS948_LOCUS26020</name>
    <name evidence="3" type="ORF">UJA718_LOCUS10395</name>
</gene>
<dbReference type="PROSITE" id="PS00141">
    <property type="entry name" value="ASP_PROTEASE"/>
    <property type="match status" value="1"/>
</dbReference>
<comment type="caution">
    <text evidence="2">The sequence shown here is derived from an EMBL/GenBank/DDBJ whole genome shotgun (WGS) entry which is preliminary data.</text>
</comment>
<name>A0A818LVK5_9BILA</name>
<dbReference type="GO" id="GO:0006508">
    <property type="term" value="P:proteolysis"/>
    <property type="evidence" value="ECO:0007669"/>
    <property type="project" value="InterPro"/>
</dbReference>
<dbReference type="EMBL" id="CAJNYT010003501">
    <property type="protein sequence ID" value="CAF3571173.1"/>
    <property type="molecule type" value="Genomic_DNA"/>
</dbReference>
<dbReference type="GO" id="GO:0004190">
    <property type="term" value="F:aspartic-type endopeptidase activity"/>
    <property type="evidence" value="ECO:0007669"/>
    <property type="project" value="InterPro"/>
</dbReference>
<evidence type="ECO:0000313" key="2">
    <source>
        <dbReference type="EMBL" id="CAF3571173.1"/>
    </source>
</evidence>
<dbReference type="EMBL" id="CAJOBP010001221">
    <property type="protein sequence ID" value="CAF4264856.1"/>
    <property type="molecule type" value="Genomic_DNA"/>
</dbReference>
<evidence type="ECO:0000313" key="4">
    <source>
        <dbReference type="EMBL" id="CAF4601861.1"/>
    </source>
</evidence>
<organism evidence="2 5">
    <name type="scientific">Rotaria socialis</name>
    <dbReference type="NCBI Taxonomy" id="392032"/>
    <lineage>
        <taxon>Eukaryota</taxon>
        <taxon>Metazoa</taxon>
        <taxon>Spiralia</taxon>
        <taxon>Gnathifera</taxon>
        <taxon>Rotifera</taxon>
        <taxon>Eurotatoria</taxon>
        <taxon>Bdelloidea</taxon>
        <taxon>Philodinida</taxon>
        <taxon>Philodinidae</taxon>
        <taxon>Rotaria</taxon>
    </lineage>
</organism>
<dbReference type="Proteomes" id="UP000663825">
    <property type="component" value="Unassembled WGS sequence"/>
</dbReference>
<dbReference type="InterPro" id="IPR021109">
    <property type="entry name" value="Peptidase_aspartic_dom_sf"/>
</dbReference>
<dbReference type="AlphaFoldDB" id="A0A818LVK5"/>
<proteinExistence type="predicted"/>
<dbReference type="SUPFAM" id="SSF50630">
    <property type="entry name" value="Acid proteases"/>
    <property type="match status" value="1"/>
</dbReference>
<reference evidence="2" key="1">
    <citation type="submission" date="2021-02" db="EMBL/GenBank/DDBJ databases">
        <authorList>
            <person name="Nowell W R."/>
        </authorList>
    </citation>
    <scope>NUCLEOTIDE SEQUENCE</scope>
</reference>
<dbReference type="Pfam" id="PF13975">
    <property type="entry name" value="gag-asp_proteas"/>
    <property type="match status" value="1"/>
</dbReference>
<dbReference type="EMBL" id="CAJNXB010004566">
    <property type="protein sequence ID" value="CAF3381783.1"/>
    <property type="molecule type" value="Genomic_DNA"/>
</dbReference>
<evidence type="ECO:0000313" key="6">
    <source>
        <dbReference type="Proteomes" id="UP000663873"/>
    </source>
</evidence>
<accession>A0A818LVK5</accession>
<dbReference type="Proteomes" id="UP000663848">
    <property type="component" value="Unassembled WGS sequence"/>
</dbReference>
<dbReference type="Proteomes" id="UP000663873">
    <property type="component" value="Unassembled WGS sequence"/>
</dbReference>
<dbReference type="InterPro" id="IPR001969">
    <property type="entry name" value="Aspartic_peptidase_AS"/>
</dbReference>
<evidence type="ECO:0008006" key="7">
    <source>
        <dbReference type="Google" id="ProtNLM"/>
    </source>
</evidence>
<protein>
    <recommendedName>
        <fullName evidence="7">Peptidase A2 domain-containing protein</fullName>
    </recommendedName>
</protein>
<dbReference type="Proteomes" id="UP000663872">
    <property type="component" value="Unassembled WGS sequence"/>
</dbReference>